<reference evidence="2 3" key="1">
    <citation type="journal article" date="2015" name="Nature">
        <title>rRNA introns, odd ribosomes, and small enigmatic genomes across a large radiation of phyla.</title>
        <authorList>
            <person name="Brown C.T."/>
            <person name="Hug L.A."/>
            <person name="Thomas B.C."/>
            <person name="Sharon I."/>
            <person name="Castelle C.J."/>
            <person name="Singh A."/>
            <person name="Wilkins M.J."/>
            <person name="Williams K.H."/>
            <person name="Banfield J.F."/>
        </authorList>
    </citation>
    <scope>NUCLEOTIDE SEQUENCE [LARGE SCALE GENOMIC DNA]</scope>
</reference>
<dbReference type="STRING" id="1619036.US58_C0011G0006"/>
<keyword evidence="1" id="KW-1133">Transmembrane helix</keyword>
<keyword evidence="1" id="KW-0472">Membrane</keyword>
<dbReference type="AlphaFoldDB" id="A0A0G0JVF3"/>
<organism evidence="2 3">
    <name type="scientific">Candidatus Magasanikbacteria bacterium GW2011_GWA2_37_8</name>
    <dbReference type="NCBI Taxonomy" id="1619036"/>
    <lineage>
        <taxon>Bacteria</taxon>
        <taxon>Candidatus Magasanikiibacteriota</taxon>
    </lineage>
</organism>
<protein>
    <submittedName>
        <fullName evidence="2">Uncharacterized protein</fullName>
    </submittedName>
</protein>
<evidence type="ECO:0000313" key="3">
    <source>
        <dbReference type="Proteomes" id="UP000034333"/>
    </source>
</evidence>
<keyword evidence="1" id="KW-0812">Transmembrane</keyword>
<evidence type="ECO:0000256" key="1">
    <source>
        <dbReference type="SAM" id="Phobius"/>
    </source>
</evidence>
<accession>A0A0G0JVF3</accession>
<dbReference type="Proteomes" id="UP000034333">
    <property type="component" value="Unassembled WGS sequence"/>
</dbReference>
<gene>
    <name evidence="2" type="ORF">US58_C0011G0006</name>
</gene>
<dbReference type="EMBL" id="LBTN01000011">
    <property type="protein sequence ID" value="KKQ40879.1"/>
    <property type="molecule type" value="Genomic_DNA"/>
</dbReference>
<name>A0A0G0JVF3_9BACT</name>
<evidence type="ECO:0000313" key="2">
    <source>
        <dbReference type="EMBL" id="KKQ40879.1"/>
    </source>
</evidence>
<feature type="transmembrane region" description="Helical" evidence="1">
    <location>
        <begin position="6"/>
        <end position="26"/>
    </location>
</feature>
<proteinExistence type="predicted"/>
<comment type="caution">
    <text evidence="2">The sequence shown here is derived from an EMBL/GenBank/DDBJ whole genome shotgun (WGS) entry which is preliminary data.</text>
</comment>
<sequence>MFFRIVKIFIFFLVVAFFEIVGIFLYRPSLMIDAYRGVDEKSIWIESRYFDFQRKVSDTDQYKFYDLQWSPNGRYFSYYDFVRLEWAEKEWALKVFDARFFSTKIIFIGDDHTGAYDWIDDSTIRVCAGAGSGVRTCRKINIHIQQPIVAVDDYSSGAWTPEKTFHSPNF</sequence>